<evidence type="ECO:0000313" key="3">
    <source>
        <dbReference type="EMBL" id="OJJ41498.1"/>
    </source>
</evidence>
<feature type="compositionally biased region" description="Polar residues" evidence="2">
    <location>
        <begin position="365"/>
        <end position="402"/>
    </location>
</feature>
<dbReference type="GeneID" id="63749987"/>
<dbReference type="Proteomes" id="UP000184383">
    <property type="component" value="Unassembled WGS sequence"/>
</dbReference>
<dbReference type="RefSeq" id="XP_040695174.1">
    <property type="nucleotide sequence ID" value="XM_040834139.1"/>
</dbReference>
<sequence length="741" mass="84007">MPTDVSITIYHELSYLHSPNLLPFTTMPPYSSIEDPFDYTTPDMPGKHHRRKVRGPNNHDPVDHEERAEFYRQEWAEQNEENRRYQYQALQSDRRYEHQEAMMKDLADDNDRLQMELEEIRETKKKDDERMRRMEKQAKDDDVDIGNLLNENEDLKEQNERLSKRLVLGLEKQRGLEEEVAARGIMMGEFQDNQDKTNPELERLRNEVSFYHEERKQLGYDVQQYVQNLEDENEVLRQQVARASGLIAKISSQSWRGYSQASALQHVRAQMQSQRSQSLISDEEMEDVSDSQSHHGQYPGLPTANYAHQMDLCSRSPSLVPESSRFQGSYHDSIVSQTRPYIQYQHQLTDANAHLYRPGVVVTGPHQSPSVGSNEEYTDQSGSDSGLDVTQSTRPPSQSTDPTESETVYEDRSERSGSGESEQTEETSDTSYSSGSEDEIEYIPQEARIISDTESIASSVLSIMDLDRTQPSNPSLSMSSHSTGDTRSEQKLPSRKRRRYAISDDEDDLSEEDQEVIATQRDAKVCKFCGMSDKGSPKSLTTRFEGLSISDDKCAPQPKEPLSEQPDQNIEVIDDIKETPPASKAVQTEEQPVISPPTKSEHPRVNSLETQIEGNIDMKPNKVQESNPLEISKGVEAEPPMKLSTVPPTSDDPVYLPKPYTMKPRWSFRSPPLFMGKQDIIKPKRSDYHGAGTSIFTAETGALLPTTSPSHVEQSGRSNACHGHGEYRSVEMQIGGQSVVH</sequence>
<feature type="region of interest" description="Disordered" evidence="2">
    <location>
        <begin position="360"/>
        <end position="438"/>
    </location>
</feature>
<protein>
    <submittedName>
        <fullName evidence="3">Uncharacterized protein</fullName>
    </submittedName>
</protein>
<accession>A0A1L9S2W5</accession>
<organism evidence="3 4">
    <name type="scientific">Aspergillus wentii DTO 134E9</name>
    <dbReference type="NCBI Taxonomy" id="1073089"/>
    <lineage>
        <taxon>Eukaryota</taxon>
        <taxon>Fungi</taxon>
        <taxon>Dikarya</taxon>
        <taxon>Ascomycota</taxon>
        <taxon>Pezizomycotina</taxon>
        <taxon>Eurotiomycetes</taxon>
        <taxon>Eurotiomycetidae</taxon>
        <taxon>Eurotiales</taxon>
        <taxon>Aspergillaceae</taxon>
        <taxon>Aspergillus</taxon>
        <taxon>Aspergillus subgen. Cremei</taxon>
    </lineage>
</organism>
<feature type="region of interest" description="Disordered" evidence="2">
    <location>
        <begin position="462"/>
        <end position="516"/>
    </location>
</feature>
<dbReference type="EMBL" id="KV878209">
    <property type="protein sequence ID" value="OJJ41498.1"/>
    <property type="molecule type" value="Genomic_DNA"/>
</dbReference>
<dbReference type="AlphaFoldDB" id="A0A1L9S2W5"/>
<feature type="compositionally biased region" description="Low complexity" evidence="2">
    <location>
        <begin position="472"/>
        <end position="482"/>
    </location>
</feature>
<feature type="region of interest" description="Disordered" evidence="2">
    <location>
        <begin position="529"/>
        <end position="604"/>
    </location>
</feature>
<keyword evidence="1" id="KW-0175">Coiled coil</keyword>
<reference evidence="4" key="1">
    <citation type="journal article" date="2017" name="Genome Biol.">
        <title>Comparative genomics reveals high biological diversity and specific adaptations in the industrially and medically important fungal genus Aspergillus.</title>
        <authorList>
            <person name="de Vries R.P."/>
            <person name="Riley R."/>
            <person name="Wiebenga A."/>
            <person name="Aguilar-Osorio G."/>
            <person name="Amillis S."/>
            <person name="Uchima C.A."/>
            <person name="Anderluh G."/>
            <person name="Asadollahi M."/>
            <person name="Askin M."/>
            <person name="Barry K."/>
            <person name="Battaglia E."/>
            <person name="Bayram O."/>
            <person name="Benocci T."/>
            <person name="Braus-Stromeyer S.A."/>
            <person name="Caldana C."/>
            <person name="Canovas D."/>
            <person name="Cerqueira G.C."/>
            <person name="Chen F."/>
            <person name="Chen W."/>
            <person name="Choi C."/>
            <person name="Clum A."/>
            <person name="Dos Santos R.A."/>
            <person name="Damasio A.R."/>
            <person name="Diallinas G."/>
            <person name="Emri T."/>
            <person name="Fekete E."/>
            <person name="Flipphi M."/>
            <person name="Freyberg S."/>
            <person name="Gallo A."/>
            <person name="Gournas C."/>
            <person name="Habgood R."/>
            <person name="Hainaut M."/>
            <person name="Harispe M.L."/>
            <person name="Henrissat B."/>
            <person name="Hilden K.S."/>
            <person name="Hope R."/>
            <person name="Hossain A."/>
            <person name="Karabika E."/>
            <person name="Karaffa L."/>
            <person name="Karanyi Z."/>
            <person name="Krasevec N."/>
            <person name="Kuo A."/>
            <person name="Kusch H."/>
            <person name="LaButti K."/>
            <person name="Lagendijk E.L."/>
            <person name="Lapidus A."/>
            <person name="Levasseur A."/>
            <person name="Lindquist E."/>
            <person name="Lipzen A."/>
            <person name="Logrieco A.F."/>
            <person name="MacCabe A."/>
            <person name="Maekelae M.R."/>
            <person name="Malavazi I."/>
            <person name="Melin P."/>
            <person name="Meyer V."/>
            <person name="Mielnichuk N."/>
            <person name="Miskei M."/>
            <person name="Molnar A.P."/>
            <person name="Mule G."/>
            <person name="Ngan C.Y."/>
            <person name="Orejas M."/>
            <person name="Orosz E."/>
            <person name="Ouedraogo J.P."/>
            <person name="Overkamp K.M."/>
            <person name="Park H.-S."/>
            <person name="Perrone G."/>
            <person name="Piumi F."/>
            <person name="Punt P.J."/>
            <person name="Ram A.F."/>
            <person name="Ramon A."/>
            <person name="Rauscher S."/>
            <person name="Record E."/>
            <person name="Riano-Pachon D.M."/>
            <person name="Robert V."/>
            <person name="Roehrig J."/>
            <person name="Ruller R."/>
            <person name="Salamov A."/>
            <person name="Salih N.S."/>
            <person name="Samson R.A."/>
            <person name="Sandor E."/>
            <person name="Sanguinetti M."/>
            <person name="Schuetze T."/>
            <person name="Sepcic K."/>
            <person name="Shelest E."/>
            <person name="Sherlock G."/>
            <person name="Sophianopoulou V."/>
            <person name="Squina F.M."/>
            <person name="Sun H."/>
            <person name="Susca A."/>
            <person name="Todd R.B."/>
            <person name="Tsang A."/>
            <person name="Unkles S.E."/>
            <person name="van de Wiele N."/>
            <person name="van Rossen-Uffink D."/>
            <person name="Oliveira J.V."/>
            <person name="Vesth T.C."/>
            <person name="Visser J."/>
            <person name="Yu J.-H."/>
            <person name="Zhou M."/>
            <person name="Andersen M.R."/>
            <person name="Archer D.B."/>
            <person name="Baker S.E."/>
            <person name="Benoit I."/>
            <person name="Brakhage A.A."/>
            <person name="Braus G.H."/>
            <person name="Fischer R."/>
            <person name="Frisvad J.C."/>
            <person name="Goldman G.H."/>
            <person name="Houbraken J."/>
            <person name="Oakley B."/>
            <person name="Pocsi I."/>
            <person name="Scazzocchio C."/>
            <person name="Seiboth B."/>
            <person name="vanKuyk P.A."/>
            <person name="Wortman J."/>
            <person name="Dyer P.S."/>
            <person name="Grigoriev I.V."/>
        </authorList>
    </citation>
    <scope>NUCLEOTIDE SEQUENCE [LARGE SCALE GENOMIC DNA]</scope>
    <source>
        <strain evidence="4">DTO 134E9</strain>
    </source>
</reference>
<dbReference type="VEuPathDB" id="FungiDB:ASPWEDRAFT_35053"/>
<gene>
    <name evidence="3" type="ORF">ASPWEDRAFT_35053</name>
</gene>
<feature type="region of interest" description="Disordered" evidence="2">
    <location>
        <begin position="43"/>
        <end position="63"/>
    </location>
</feature>
<evidence type="ECO:0000256" key="1">
    <source>
        <dbReference type="SAM" id="Coils"/>
    </source>
</evidence>
<feature type="region of interest" description="Disordered" evidence="2">
    <location>
        <begin position="273"/>
        <end position="303"/>
    </location>
</feature>
<evidence type="ECO:0000313" key="4">
    <source>
        <dbReference type="Proteomes" id="UP000184383"/>
    </source>
</evidence>
<evidence type="ECO:0000256" key="2">
    <source>
        <dbReference type="SAM" id="MobiDB-lite"/>
    </source>
</evidence>
<name>A0A1L9S2W5_ASPWE</name>
<keyword evidence="4" id="KW-1185">Reference proteome</keyword>
<proteinExistence type="predicted"/>
<feature type="compositionally biased region" description="Acidic residues" evidence="2">
    <location>
        <begin position="503"/>
        <end position="515"/>
    </location>
</feature>
<feature type="coiled-coil region" evidence="1">
    <location>
        <begin position="96"/>
        <end position="172"/>
    </location>
</feature>